<sequence>MKLKNYPALLASLGLFSSLLQFSSCNKAEPFPEQIEFEAPKSFELKFGTDTLIDFSKQLVKYKSINVQLDFKDNPDLLVNSSYRLQQLLAKAITFDHKTLKLHINSSLLYPNGSKNHSRDISIPENFSVKMTLNTFSGTLPAQQQFNFKVLPLDLAIKGATKDHNHQFSYALYSAEETAFPLEAAEWLNQGAYWHLPEPHDKQVSLKDNKIVFAGTEGNLTNQEEKTYNVAPELLKDDFPIAKLQFRSIFIPKIQFVFGTYYPEYNFSVKYNYLIVNLNEGYTSQAPSLYPEKYKSKFELVKIEKDGQAFSDSDKIFSINTENGVVSTKEKNNLKPGSYKLTVKAITSTGIALETTLTLVLEK</sequence>
<organism evidence="2 3">
    <name type="scientific">Sphingobacterium humi</name>
    <dbReference type="NCBI Taxonomy" id="1796905"/>
    <lineage>
        <taxon>Bacteria</taxon>
        <taxon>Pseudomonadati</taxon>
        <taxon>Bacteroidota</taxon>
        <taxon>Sphingobacteriia</taxon>
        <taxon>Sphingobacteriales</taxon>
        <taxon>Sphingobacteriaceae</taxon>
        <taxon>Sphingobacterium</taxon>
    </lineage>
</organism>
<dbReference type="RefSeq" id="WP_160369423.1">
    <property type="nucleotide sequence ID" value="NZ_WSQA01000008.1"/>
</dbReference>
<dbReference type="CDD" id="cd11304">
    <property type="entry name" value="Cadherin_repeat"/>
    <property type="match status" value="1"/>
</dbReference>
<protein>
    <recommendedName>
        <fullName evidence="4">DUF1735 domain-containing protein</fullName>
    </recommendedName>
</protein>
<dbReference type="EMBL" id="WSQA01000008">
    <property type="protein sequence ID" value="MVZ62697.1"/>
    <property type="molecule type" value="Genomic_DNA"/>
</dbReference>
<evidence type="ECO:0000256" key="1">
    <source>
        <dbReference type="SAM" id="SignalP"/>
    </source>
</evidence>
<comment type="caution">
    <text evidence="2">The sequence shown here is derived from an EMBL/GenBank/DDBJ whole genome shotgun (WGS) entry which is preliminary data.</text>
</comment>
<evidence type="ECO:0008006" key="4">
    <source>
        <dbReference type="Google" id="ProtNLM"/>
    </source>
</evidence>
<proteinExistence type="predicted"/>
<dbReference type="Gene3D" id="2.60.40.2710">
    <property type="match status" value="1"/>
</dbReference>
<name>A0A6N8L062_9SPHI</name>
<evidence type="ECO:0000313" key="2">
    <source>
        <dbReference type="EMBL" id="MVZ62697.1"/>
    </source>
</evidence>
<accession>A0A6N8L062</accession>
<feature type="signal peptide" evidence="1">
    <location>
        <begin position="1"/>
        <end position="27"/>
    </location>
</feature>
<gene>
    <name evidence="2" type="ORF">GQF63_11735</name>
</gene>
<reference evidence="2 3" key="1">
    <citation type="submission" date="2019-12" db="EMBL/GenBank/DDBJ databases">
        <authorList>
            <person name="Dong K."/>
        </authorList>
    </citation>
    <scope>NUCLEOTIDE SEQUENCE [LARGE SCALE GENOMIC DNA]</scope>
    <source>
        <strain evidence="2 3">JCM 31225</strain>
    </source>
</reference>
<dbReference type="OrthoDB" id="701285at2"/>
<dbReference type="Proteomes" id="UP000435036">
    <property type="component" value="Unassembled WGS sequence"/>
</dbReference>
<feature type="chain" id="PRO_5026783332" description="DUF1735 domain-containing protein" evidence="1">
    <location>
        <begin position="28"/>
        <end position="363"/>
    </location>
</feature>
<keyword evidence="1" id="KW-0732">Signal</keyword>
<evidence type="ECO:0000313" key="3">
    <source>
        <dbReference type="Proteomes" id="UP000435036"/>
    </source>
</evidence>
<dbReference type="AlphaFoldDB" id="A0A6N8L062"/>
<keyword evidence="3" id="KW-1185">Reference proteome</keyword>